<keyword evidence="5 7" id="KW-0804">Transcription</keyword>
<dbReference type="GO" id="GO:0000978">
    <property type="term" value="F:RNA polymerase II cis-regulatory region sequence-specific DNA binding"/>
    <property type="evidence" value="ECO:0007669"/>
    <property type="project" value="TreeGrafter"/>
</dbReference>
<dbReference type="GO" id="GO:0006357">
    <property type="term" value="P:regulation of transcription by RNA polymerase II"/>
    <property type="evidence" value="ECO:0007669"/>
    <property type="project" value="InterPro"/>
</dbReference>
<keyword evidence="3 7" id="KW-0805">Transcription regulation</keyword>
<dbReference type="OrthoDB" id="150687at2759"/>
<sequence>MNANERQQQESVRILYTSASKLKQKLQDLLVTLQTQRETYDWPKYLNTLGLCASELVEIRKVLESERFSLAQALVLTPVRLNPEPDPALAKATDERLPRFDHDTAPQYLRTKLAPQVESQRMAQNAKASAIPPEQATKLVNLSNRLLDSGLKEVNALKQELETDLSEKTFKSSVNLDDLFTLVAAITTGANLSGKPAPQDTCK</sequence>
<evidence type="ECO:0000313" key="9">
    <source>
        <dbReference type="Proteomes" id="UP000281553"/>
    </source>
</evidence>
<keyword evidence="6 7" id="KW-0539">Nucleus</keyword>
<evidence type="ECO:0000256" key="6">
    <source>
        <dbReference type="ARBA" id="ARBA00023242"/>
    </source>
</evidence>
<evidence type="ECO:0000256" key="4">
    <source>
        <dbReference type="ARBA" id="ARBA00023159"/>
    </source>
</evidence>
<dbReference type="InterPro" id="IPR019364">
    <property type="entry name" value="Mediatior_Med8_fun/met"/>
</dbReference>
<dbReference type="AlphaFoldDB" id="A0A3P7LJM4"/>
<proteinExistence type="inferred from homology"/>
<reference evidence="8 9" key="1">
    <citation type="submission" date="2018-11" db="EMBL/GenBank/DDBJ databases">
        <authorList>
            <consortium name="Pathogen Informatics"/>
        </authorList>
    </citation>
    <scope>NUCLEOTIDE SEQUENCE [LARGE SCALE GENOMIC DNA]</scope>
</reference>
<evidence type="ECO:0000313" key="8">
    <source>
        <dbReference type="EMBL" id="VDN17024.1"/>
    </source>
</evidence>
<comment type="similarity">
    <text evidence="2 7">Belongs to the Mediator complex subunit 8 family.</text>
</comment>
<name>A0A3P7LJM4_DIBLA</name>
<comment type="subunit">
    <text evidence="7">Component of the Mediator complex.</text>
</comment>
<evidence type="ECO:0000256" key="1">
    <source>
        <dbReference type="ARBA" id="ARBA00004123"/>
    </source>
</evidence>
<dbReference type="PANTHER" id="PTHR13074">
    <property type="entry name" value="MEDIATOR OF RNA POLYMERASE II TRANSCRIPTION SUBUNIT 8"/>
    <property type="match status" value="1"/>
</dbReference>
<keyword evidence="4 7" id="KW-0010">Activator</keyword>
<keyword evidence="9" id="KW-1185">Reference proteome</keyword>
<accession>A0A3P7LJM4</accession>
<evidence type="ECO:0000256" key="3">
    <source>
        <dbReference type="ARBA" id="ARBA00023015"/>
    </source>
</evidence>
<protein>
    <recommendedName>
        <fullName evidence="7">Mediator of RNA polymerase II transcription subunit 8</fullName>
    </recommendedName>
    <alternativeName>
        <fullName evidence="7">Mediator complex subunit 8</fullName>
    </alternativeName>
</protein>
<evidence type="ECO:0000256" key="7">
    <source>
        <dbReference type="RuleBase" id="RU364144"/>
    </source>
</evidence>
<evidence type="ECO:0000256" key="2">
    <source>
        <dbReference type="ARBA" id="ARBA00005716"/>
    </source>
</evidence>
<dbReference type="PANTHER" id="PTHR13074:SF9">
    <property type="entry name" value="MEDIATOR OF RNA POLYMERASE II TRANSCRIPTION SUBUNIT 8"/>
    <property type="match status" value="1"/>
</dbReference>
<dbReference type="GO" id="GO:0003712">
    <property type="term" value="F:transcription coregulator activity"/>
    <property type="evidence" value="ECO:0007669"/>
    <property type="project" value="InterPro"/>
</dbReference>
<dbReference type="GO" id="GO:0070847">
    <property type="term" value="C:core mediator complex"/>
    <property type="evidence" value="ECO:0007669"/>
    <property type="project" value="TreeGrafter"/>
</dbReference>
<dbReference type="GO" id="GO:0016592">
    <property type="term" value="C:mediator complex"/>
    <property type="evidence" value="ECO:0007669"/>
    <property type="project" value="InterPro"/>
</dbReference>
<comment type="subcellular location">
    <subcellularLocation>
        <location evidence="1 7">Nucleus</location>
    </subcellularLocation>
</comment>
<dbReference type="Pfam" id="PF10232">
    <property type="entry name" value="Med8"/>
    <property type="match status" value="1"/>
</dbReference>
<dbReference type="EMBL" id="UYRU01067806">
    <property type="protein sequence ID" value="VDN17024.1"/>
    <property type="molecule type" value="Genomic_DNA"/>
</dbReference>
<comment type="function">
    <text evidence="7">Component of the Mediator complex, a coactivator involved in the regulated transcription of nearly all RNA polymerase II-dependent genes. Mediator functions as a bridge to convey information from gene-specific regulatory proteins to the basal RNA polymerase II transcription machinery. Mediator is recruited to promoters by direct interactions with regulatory proteins and serves as a scaffold for the assembly of a functional preinitiation complex with RNA polymerase II and the general transcription factors.</text>
</comment>
<dbReference type="Proteomes" id="UP000281553">
    <property type="component" value="Unassembled WGS sequence"/>
</dbReference>
<organism evidence="8 9">
    <name type="scientific">Dibothriocephalus latus</name>
    <name type="common">Fish tapeworm</name>
    <name type="synonym">Diphyllobothrium latum</name>
    <dbReference type="NCBI Taxonomy" id="60516"/>
    <lineage>
        <taxon>Eukaryota</taxon>
        <taxon>Metazoa</taxon>
        <taxon>Spiralia</taxon>
        <taxon>Lophotrochozoa</taxon>
        <taxon>Platyhelminthes</taxon>
        <taxon>Cestoda</taxon>
        <taxon>Eucestoda</taxon>
        <taxon>Diphyllobothriidea</taxon>
        <taxon>Diphyllobothriidae</taxon>
        <taxon>Dibothriocephalus</taxon>
    </lineage>
</organism>
<gene>
    <name evidence="7" type="primary">MED8</name>
    <name evidence="8" type="ORF">DILT_LOCUS12817</name>
</gene>
<evidence type="ECO:0000256" key="5">
    <source>
        <dbReference type="ARBA" id="ARBA00023163"/>
    </source>
</evidence>